<dbReference type="Pfam" id="PF00440">
    <property type="entry name" value="TetR_N"/>
    <property type="match status" value="1"/>
</dbReference>
<evidence type="ECO:0000259" key="4">
    <source>
        <dbReference type="PROSITE" id="PS50977"/>
    </source>
</evidence>
<keyword evidence="1 2" id="KW-0238">DNA-binding</keyword>
<keyword evidence="6" id="KW-1185">Reference proteome</keyword>
<protein>
    <submittedName>
        <fullName evidence="5">TetR family transcriptional regulator</fullName>
    </submittedName>
</protein>
<accession>A0ABQ2JNM3</accession>
<dbReference type="InterPro" id="IPR001647">
    <property type="entry name" value="HTH_TetR"/>
</dbReference>
<sequence length="244" mass="26899">MRFIKRDSLGGASEIGISQAMHERTHRKPSPPKAAAAPVRAGRPTREQARARQEALLDCALVHFLEKGFEAATIEAIAADVNMTKRTVYARYADKTALFRAAVCRGTERLAATQDVISATRADDLKETLVNIAKLRIALVSTPEGTKLQRLINTESYRFPDIFQTYYDIAALPTVQFLAGILEVETAAGRLAIDDPLLAANVFMSMVVSGPVRFILSGNDLGREDIDRRVRFAVRLFLKGAEPR</sequence>
<dbReference type="SUPFAM" id="SSF46689">
    <property type="entry name" value="Homeodomain-like"/>
    <property type="match status" value="1"/>
</dbReference>
<feature type="domain" description="HTH tetR-type" evidence="4">
    <location>
        <begin position="50"/>
        <end position="110"/>
    </location>
</feature>
<gene>
    <name evidence="5" type="ORF">GCM10011349_17800</name>
</gene>
<comment type="caution">
    <text evidence="5">The sequence shown here is derived from an EMBL/GenBank/DDBJ whole genome shotgun (WGS) entry which is preliminary data.</text>
</comment>
<dbReference type="InterPro" id="IPR036271">
    <property type="entry name" value="Tet_transcr_reg_TetR-rel_C_sf"/>
</dbReference>
<reference evidence="6" key="1">
    <citation type="journal article" date="2019" name="Int. J. Syst. Evol. Microbiol.">
        <title>The Global Catalogue of Microorganisms (GCM) 10K type strain sequencing project: providing services to taxonomists for standard genome sequencing and annotation.</title>
        <authorList>
            <consortium name="The Broad Institute Genomics Platform"/>
            <consortium name="The Broad Institute Genome Sequencing Center for Infectious Disease"/>
            <person name="Wu L."/>
            <person name="Ma J."/>
        </authorList>
    </citation>
    <scope>NUCLEOTIDE SEQUENCE [LARGE SCALE GENOMIC DNA]</scope>
    <source>
        <strain evidence="6">CGMCC 1.6784</strain>
    </source>
</reference>
<proteinExistence type="predicted"/>
<dbReference type="InterPro" id="IPR039536">
    <property type="entry name" value="TetR_C_Proteobacteria"/>
</dbReference>
<dbReference type="PANTHER" id="PTHR30055:SF146">
    <property type="entry name" value="HTH-TYPE TRANSCRIPTIONAL DUAL REGULATOR CECR"/>
    <property type="match status" value="1"/>
</dbReference>
<evidence type="ECO:0000313" key="5">
    <source>
        <dbReference type="EMBL" id="GGN48322.1"/>
    </source>
</evidence>
<dbReference type="InterPro" id="IPR009057">
    <property type="entry name" value="Homeodomain-like_sf"/>
</dbReference>
<evidence type="ECO:0000256" key="3">
    <source>
        <dbReference type="SAM" id="MobiDB-lite"/>
    </source>
</evidence>
<evidence type="ECO:0000256" key="1">
    <source>
        <dbReference type="ARBA" id="ARBA00023125"/>
    </source>
</evidence>
<dbReference type="SUPFAM" id="SSF48498">
    <property type="entry name" value="Tetracyclin repressor-like, C-terminal domain"/>
    <property type="match status" value="1"/>
</dbReference>
<dbReference type="Pfam" id="PF14246">
    <property type="entry name" value="TetR_C_7"/>
    <property type="match status" value="1"/>
</dbReference>
<dbReference type="Gene3D" id="1.10.10.60">
    <property type="entry name" value="Homeodomain-like"/>
    <property type="match status" value="1"/>
</dbReference>
<dbReference type="Gene3D" id="1.10.357.10">
    <property type="entry name" value="Tetracycline Repressor, domain 2"/>
    <property type="match status" value="1"/>
</dbReference>
<evidence type="ECO:0000313" key="6">
    <source>
        <dbReference type="Proteomes" id="UP000605099"/>
    </source>
</evidence>
<dbReference type="Proteomes" id="UP000605099">
    <property type="component" value="Unassembled WGS sequence"/>
</dbReference>
<dbReference type="InterPro" id="IPR050109">
    <property type="entry name" value="HTH-type_TetR-like_transc_reg"/>
</dbReference>
<feature type="DNA-binding region" description="H-T-H motif" evidence="2">
    <location>
        <begin position="73"/>
        <end position="92"/>
    </location>
</feature>
<organism evidence="5 6">
    <name type="scientific">Novosphingobium indicum</name>
    <dbReference type="NCBI Taxonomy" id="462949"/>
    <lineage>
        <taxon>Bacteria</taxon>
        <taxon>Pseudomonadati</taxon>
        <taxon>Pseudomonadota</taxon>
        <taxon>Alphaproteobacteria</taxon>
        <taxon>Sphingomonadales</taxon>
        <taxon>Sphingomonadaceae</taxon>
        <taxon>Novosphingobium</taxon>
    </lineage>
</organism>
<name>A0ABQ2JNM3_9SPHN</name>
<dbReference type="PROSITE" id="PS50977">
    <property type="entry name" value="HTH_TETR_2"/>
    <property type="match status" value="1"/>
</dbReference>
<feature type="compositionally biased region" description="Low complexity" evidence="3">
    <location>
        <begin position="33"/>
        <end position="42"/>
    </location>
</feature>
<dbReference type="PANTHER" id="PTHR30055">
    <property type="entry name" value="HTH-TYPE TRANSCRIPTIONAL REGULATOR RUTR"/>
    <property type="match status" value="1"/>
</dbReference>
<dbReference type="EMBL" id="BMLK01000007">
    <property type="protein sequence ID" value="GGN48322.1"/>
    <property type="molecule type" value="Genomic_DNA"/>
</dbReference>
<evidence type="ECO:0000256" key="2">
    <source>
        <dbReference type="PROSITE-ProRule" id="PRU00335"/>
    </source>
</evidence>
<feature type="region of interest" description="Disordered" evidence="3">
    <location>
        <begin position="21"/>
        <end position="43"/>
    </location>
</feature>